<proteinExistence type="predicted"/>
<dbReference type="WBParaSite" id="L893_g27028.t1">
    <property type="protein sequence ID" value="L893_g27028.t1"/>
    <property type="gene ID" value="L893_g27028"/>
</dbReference>
<accession>A0A1I7ZJG0</accession>
<evidence type="ECO:0000256" key="1">
    <source>
        <dbReference type="SAM" id="SignalP"/>
    </source>
</evidence>
<keyword evidence="2" id="KW-1185">Reference proteome</keyword>
<keyword evidence="1" id="KW-0732">Signal</keyword>
<evidence type="ECO:0000313" key="2">
    <source>
        <dbReference type="Proteomes" id="UP000095287"/>
    </source>
</evidence>
<feature type="signal peptide" evidence="1">
    <location>
        <begin position="1"/>
        <end position="20"/>
    </location>
</feature>
<evidence type="ECO:0000313" key="3">
    <source>
        <dbReference type="WBParaSite" id="L893_g27028.t1"/>
    </source>
</evidence>
<feature type="chain" id="PRO_5009313576" evidence="1">
    <location>
        <begin position="21"/>
        <end position="111"/>
    </location>
</feature>
<sequence length="111" mass="12895">MKIHLLVLVSFTLLLVAVNGYKECYKTHALLKWDPGCPEGYYERDSVRDTVRGRTYRCCPNPVSEPSMEQKCIEKLASFSSGEDQECPSGYYKTWKVFPLMQCCMDYRDDM</sequence>
<protein>
    <submittedName>
        <fullName evidence="3">SVWC domain-containing protein</fullName>
    </submittedName>
</protein>
<reference evidence="3" key="1">
    <citation type="submission" date="2016-11" db="UniProtKB">
        <authorList>
            <consortium name="WormBaseParasite"/>
        </authorList>
    </citation>
    <scope>IDENTIFICATION</scope>
</reference>
<organism evidence="2 3">
    <name type="scientific">Steinernema glaseri</name>
    <dbReference type="NCBI Taxonomy" id="37863"/>
    <lineage>
        <taxon>Eukaryota</taxon>
        <taxon>Metazoa</taxon>
        <taxon>Ecdysozoa</taxon>
        <taxon>Nematoda</taxon>
        <taxon>Chromadorea</taxon>
        <taxon>Rhabditida</taxon>
        <taxon>Tylenchina</taxon>
        <taxon>Panagrolaimomorpha</taxon>
        <taxon>Strongyloidoidea</taxon>
        <taxon>Steinernematidae</taxon>
        <taxon>Steinernema</taxon>
    </lineage>
</organism>
<dbReference type="AlphaFoldDB" id="A0A1I7ZJG0"/>
<dbReference type="Proteomes" id="UP000095287">
    <property type="component" value="Unplaced"/>
</dbReference>
<name>A0A1I7ZJG0_9BILA</name>